<evidence type="ECO:0008006" key="3">
    <source>
        <dbReference type="Google" id="ProtNLM"/>
    </source>
</evidence>
<sequence length="192" mass="20697">MNHCDLYPVIPSLPALTQLQAQLPPLLAQKAVTALRLCFDRPPERKQLDAVRQMAWERDVALILAPANLDLLHGLSLKESDGVHLSSPKDVKTFAGRRDRPEAFQIGCHCLTLDDAMLAGEQGADYVSLPAIGLTALKQWSLFAELPVVAEHVCTTEEALAATQAGADFLAITLDPAENGLDHFTAISAAIP</sequence>
<dbReference type="Gene3D" id="3.20.20.70">
    <property type="entry name" value="Aldolase class I"/>
    <property type="match status" value="1"/>
</dbReference>
<protein>
    <recommendedName>
        <fullName evidence="3">Thiamine phosphate synthase</fullName>
    </recommendedName>
</protein>
<dbReference type="SUPFAM" id="SSF51391">
    <property type="entry name" value="Thiamin phosphate synthase"/>
    <property type="match status" value="1"/>
</dbReference>
<dbReference type="RefSeq" id="WP_043557952.1">
    <property type="nucleotide sequence ID" value="NZ_CBLY010000002.1"/>
</dbReference>
<gene>
    <name evidence="1" type="ORF">SACS_0156</name>
</gene>
<proteinExistence type="predicted"/>
<dbReference type="Proteomes" id="UP000027590">
    <property type="component" value="Unassembled WGS sequence"/>
</dbReference>
<organism evidence="1 2">
    <name type="scientific">Parasaccharibacter apium</name>
    <dbReference type="NCBI Taxonomy" id="1510841"/>
    <lineage>
        <taxon>Bacteria</taxon>
        <taxon>Pseudomonadati</taxon>
        <taxon>Pseudomonadota</taxon>
        <taxon>Alphaproteobacteria</taxon>
        <taxon>Acetobacterales</taxon>
        <taxon>Acetobacteraceae</taxon>
        <taxon>Parasaccharibacter</taxon>
    </lineage>
</organism>
<dbReference type="AlphaFoldDB" id="A0A7U7G4D0"/>
<accession>A0A7U7G4D0</accession>
<dbReference type="EMBL" id="CBLY010000002">
    <property type="protein sequence ID" value="CDG32894.1"/>
    <property type="molecule type" value="Genomic_DNA"/>
</dbReference>
<reference evidence="1 2" key="2">
    <citation type="journal article" date="2014" name="PLoS ONE">
        <title>Evolution of mitochondria reconstructed from the energy metabolism of living bacteria.</title>
        <authorList>
            <person name="Degli Esposti M."/>
            <person name="Chouaia B."/>
            <person name="Comandatore F."/>
            <person name="Crotti E."/>
            <person name="Sassera D."/>
            <person name="Lievens P.M."/>
            <person name="Daffonchio D."/>
            <person name="Bandi C."/>
        </authorList>
    </citation>
    <scope>NUCLEOTIDE SEQUENCE [LARGE SCALE GENOMIC DNA]</scope>
    <source>
        <strain evidence="2">AM169</strain>
    </source>
</reference>
<comment type="caution">
    <text evidence="1">The sequence shown here is derived from an EMBL/GenBank/DDBJ whole genome shotgun (WGS) entry which is preliminary data.</text>
</comment>
<reference evidence="1 2" key="1">
    <citation type="journal article" date="2014" name="Genome Biol. Evol.">
        <title>Acetic acid bacteria genomes reveal functional traits for adaptation to life in insect guts.</title>
        <authorList>
            <person name="Chouaia B."/>
            <person name="Gaiarsa S."/>
            <person name="Crotti E."/>
            <person name="Comandatore F."/>
            <person name="Degli Esposti M."/>
            <person name="Ricci I."/>
            <person name="Alma A."/>
            <person name="Favia G."/>
            <person name="Bandi C."/>
            <person name="Daffonchio D."/>
        </authorList>
    </citation>
    <scope>NUCLEOTIDE SEQUENCE [LARGE SCALE GENOMIC DNA]</scope>
    <source>
        <strain evidence="2">AM169</strain>
    </source>
</reference>
<dbReference type="InterPro" id="IPR036206">
    <property type="entry name" value="ThiamineP_synth_sf"/>
</dbReference>
<evidence type="ECO:0000313" key="1">
    <source>
        <dbReference type="EMBL" id="CDG32894.1"/>
    </source>
</evidence>
<name>A0A7U7G4D0_9PROT</name>
<evidence type="ECO:0000313" key="2">
    <source>
        <dbReference type="Proteomes" id="UP000027590"/>
    </source>
</evidence>
<dbReference type="InterPro" id="IPR013785">
    <property type="entry name" value="Aldolase_TIM"/>
</dbReference>